<name>A0A1R2C9E2_9CILI</name>
<proteinExistence type="predicted"/>
<dbReference type="Proteomes" id="UP000187209">
    <property type="component" value="Unassembled WGS sequence"/>
</dbReference>
<protein>
    <submittedName>
        <fullName evidence="1">Uncharacterized protein</fullName>
    </submittedName>
</protein>
<evidence type="ECO:0000313" key="1">
    <source>
        <dbReference type="EMBL" id="OMJ85585.1"/>
    </source>
</evidence>
<comment type="caution">
    <text evidence="1">The sequence shown here is derived from an EMBL/GenBank/DDBJ whole genome shotgun (WGS) entry which is preliminary data.</text>
</comment>
<sequence length="183" mass="21198">MGACIIKRNRVASAPPTSACVCKTVSELKESLIFHIFRLHILILNCRKNIEKCLIEKNKDNAILIRCKEIVVKGKLEELQEFVRALDLFMDFMGKDKGVKKRILKDGQVTLKGVNSLPYTDDLAMIMENDQDYKILIRDELKKLGVNEKTVSIQIEQEYQNRRGADKNKFIRRKYVKDIKLNV</sequence>
<gene>
    <name evidence="1" type="ORF">SteCoe_13061</name>
</gene>
<dbReference type="EMBL" id="MPUH01000232">
    <property type="protein sequence ID" value="OMJ85585.1"/>
    <property type="molecule type" value="Genomic_DNA"/>
</dbReference>
<evidence type="ECO:0000313" key="2">
    <source>
        <dbReference type="Proteomes" id="UP000187209"/>
    </source>
</evidence>
<dbReference type="AlphaFoldDB" id="A0A1R2C9E2"/>
<keyword evidence="2" id="KW-1185">Reference proteome</keyword>
<accession>A0A1R2C9E2</accession>
<reference evidence="1 2" key="1">
    <citation type="submission" date="2016-11" db="EMBL/GenBank/DDBJ databases">
        <title>The macronuclear genome of Stentor coeruleus: a giant cell with tiny introns.</title>
        <authorList>
            <person name="Slabodnick M."/>
            <person name="Ruby J.G."/>
            <person name="Reiff S.B."/>
            <person name="Swart E.C."/>
            <person name="Gosai S."/>
            <person name="Prabakaran S."/>
            <person name="Witkowska E."/>
            <person name="Larue G.E."/>
            <person name="Fisher S."/>
            <person name="Freeman R.M."/>
            <person name="Gunawardena J."/>
            <person name="Chu W."/>
            <person name="Stover N.A."/>
            <person name="Gregory B.D."/>
            <person name="Nowacki M."/>
            <person name="Derisi J."/>
            <person name="Roy S.W."/>
            <person name="Marshall W.F."/>
            <person name="Sood P."/>
        </authorList>
    </citation>
    <scope>NUCLEOTIDE SEQUENCE [LARGE SCALE GENOMIC DNA]</scope>
    <source>
        <strain evidence="1">WM001</strain>
    </source>
</reference>
<organism evidence="1 2">
    <name type="scientific">Stentor coeruleus</name>
    <dbReference type="NCBI Taxonomy" id="5963"/>
    <lineage>
        <taxon>Eukaryota</taxon>
        <taxon>Sar</taxon>
        <taxon>Alveolata</taxon>
        <taxon>Ciliophora</taxon>
        <taxon>Postciliodesmatophora</taxon>
        <taxon>Heterotrichea</taxon>
        <taxon>Heterotrichida</taxon>
        <taxon>Stentoridae</taxon>
        <taxon>Stentor</taxon>
    </lineage>
</organism>